<evidence type="ECO:0000256" key="1">
    <source>
        <dbReference type="ARBA" id="ARBA00001936"/>
    </source>
</evidence>
<dbReference type="SMART" id="SM00332">
    <property type="entry name" value="PP2Cc"/>
    <property type="match status" value="1"/>
</dbReference>
<keyword evidence="6 8" id="KW-0460">Magnesium</keyword>
<dbReference type="PROSITE" id="PS51746">
    <property type="entry name" value="PPM_2"/>
    <property type="match status" value="1"/>
</dbReference>
<dbReference type="EMBL" id="JAVIJP010000018">
    <property type="protein sequence ID" value="KAL3639210.1"/>
    <property type="molecule type" value="Genomic_DNA"/>
</dbReference>
<evidence type="ECO:0000256" key="8">
    <source>
        <dbReference type="RuleBase" id="RU366020"/>
    </source>
</evidence>
<dbReference type="PANTHER" id="PTHR12320:SF83">
    <property type="entry name" value="PROTEIN PHOSPHATASE 2C 55-RELATED"/>
    <property type="match status" value="1"/>
</dbReference>
<dbReference type="Gene3D" id="3.60.40.10">
    <property type="entry name" value="PPM-type phosphatase domain"/>
    <property type="match status" value="2"/>
</dbReference>
<organism evidence="10 11">
    <name type="scientific">Castilleja foliolosa</name>
    <dbReference type="NCBI Taxonomy" id="1961234"/>
    <lineage>
        <taxon>Eukaryota</taxon>
        <taxon>Viridiplantae</taxon>
        <taxon>Streptophyta</taxon>
        <taxon>Embryophyta</taxon>
        <taxon>Tracheophyta</taxon>
        <taxon>Spermatophyta</taxon>
        <taxon>Magnoliopsida</taxon>
        <taxon>eudicotyledons</taxon>
        <taxon>Gunneridae</taxon>
        <taxon>Pentapetalae</taxon>
        <taxon>asterids</taxon>
        <taxon>lamiids</taxon>
        <taxon>Lamiales</taxon>
        <taxon>Orobanchaceae</taxon>
        <taxon>Pedicularideae</taxon>
        <taxon>Castillejinae</taxon>
        <taxon>Castilleja</taxon>
    </lineage>
</organism>
<evidence type="ECO:0000313" key="10">
    <source>
        <dbReference type="EMBL" id="KAL3639210.1"/>
    </source>
</evidence>
<dbReference type="FunFam" id="3.60.40.10:FF:000138">
    <property type="entry name" value="5-azacytidine resistance protein azr1"/>
    <property type="match status" value="1"/>
</dbReference>
<dbReference type="EC" id="3.1.3.16" evidence="8"/>
<dbReference type="GO" id="GO:0004722">
    <property type="term" value="F:protein serine/threonine phosphatase activity"/>
    <property type="evidence" value="ECO:0007669"/>
    <property type="project" value="UniProtKB-EC"/>
</dbReference>
<dbReference type="InterPro" id="IPR036457">
    <property type="entry name" value="PPM-type-like_dom_sf"/>
</dbReference>
<sequence length="499" mass="53096">MPSNYFARLRTAARKGTHRSLSVIESGILDQSHVLINNSRLVHSIPSRKLTDPHVLVRPGTIAAAQANIHTAQRRKNLSVVGAISRAISVPSVSGPPFQVCGHHVDSLLSKPSQGMTMAVCGSRPTISNLTSRPSQTRVAAYQSVCSYSRGSFDNHRRPRMSLSNKEQPNNFLLYGYFAYNVAKRKGNANPFVGFGFEGLNITLSACFSSGAASDVSLDNSGRGDLQSNSADSSQLDIPIVSSLKLNSGSCYLPHPDKEETGGEDAHFICTEQAIGVADGVGGWADVGVDAGLYSRELMSHSVNAIKEEPKGSIDPARVLEKAHTSTKAKGSSTACIIALTGQGLHAINLGDSGFMVVREGCTVFRSPVQQHDFNFTYQLECGNNGDLPSSGQVFTIPVAPGDVIIAGTDGLFDNLYSSDITAVVVHAVRAGLGPQVTAQKIAALARQRAVDKNRQTPFSTAAQEAGYRYYGGKLDDITVVVSYIASHQNENLSASSSK</sequence>
<evidence type="ECO:0000259" key="9">
    <source>
        <dbReference type="PROSITE" id="PS51746"/>
    </source>
</evidence>
<dbReference type="GO" id="GO:0046872">
    <property type="term" value="F:metal ion binding"/>
    <property type="evidence" value="ECO:0007669"/>
    <property type="project" value="UniProtKB-UniRule"/>
</dbReference>
<comment type="catalytic activity">
    <reaction evidence="8">
        <text>O-phospho-L-threonyl-[protein] + H2O = L-threonyl-[protein] + phosphate</text>
        <dbReference type="Rhea" id="RHEA:47004"/>
        <dbReference type="Rhea" id="RHEA-COMP:11060"/>
        <dbReference type="Rhea" id="RHEA-COMP:11605"/>
        <dbReference type="ChEBI" id="CHEBI:15377"/>
        <dbReference type="ChEBI" id="CHEBI:30013"/>
        <dbReference type="ChEBI" id="CHEBI:43474"/>
        <dbReference type="ChEBI" id="CHEBI:61977"/>
        <dbReference type="EC" id="3.1.3.16"/>
    </reaction>
</comment>
<feature type="domain" description="PPM-type phosphatase" evidence="9">
    <location>
        <begin position="250"/>
        <end position="485"/>
    </location>
</feature>
<proteinExistence type="inferred from homology"/>
<keyword evidence="7 8" id="KW-0464">Manganese</keyword>
<comment type="cofactor">
    <cofactor evidence="2 8">
        <name>Mg(2+)</name>
        <dbReference type="ChEBI" id="CHEBI:18420"/>
    </cofactor>
</comment>
<evidence type="ECO:0000256" key="6">
    <source>
        <dbReference type="ARBA" id="ARBA00022842"/>
    </source>
</evidence>
<evidence type="ECO:0000256" key="2">
    <source>
        <dbReference type="ARBA" id="ARBA00001946"/>
    </source>
</evidence>
<dbReference type="Proteomes" id="UP001632038">
    <property type="component" value="Unassembled WGS sequence"/>
</dbReference>
<dbReference type="InterPro" id="IPR039123">
    <property type="entry name" value="PPTC7"/>
</dbReference>
<keyword evidence="8" id="KW-0904">Protein phosphatase</keyword>
<accession>A0ABD3DA53</accession>
<evidence type="ECO:0000256" key="3">
    <source>
        <dbReference type="ARBA" id="ARBA00006702"/>
    </source>
</evidence>
<keyword evidence="11" id="KW-1185">Reference proteome</keyword>
<dbReference type="InterPro" id="IPR001932">
    <property type="entry name" value="PPM-type_phosphatase-like_dom"/>
</dbReference>
<evidence type="ECO:0000313" key="11">
    <source>
        <dbReference type="Proteomes" id="UP001632038"/>
    </source>
</evidence>
<comment type="cofactor">
    <cofactor evidence="1 8">
        <name>Mn(2+)</name>
        <dbReference type="ChEBI" id="CHEBI:29035"/>
    </cofactor>
</comment>
<dbReference type="SMART" id="SM00331">
    <property type="entry name" value="PP2C_SIG"/>
    <property type="match status" value="1"/>
</dbReference>
<reference evidence="11" key="1">
    <citation type="journal article" date="2024" name="IScience">
        <title>Strigolactones Initiate the Formation of Haustorium-like Structures in Castilleja.</title>
        <authorList>
            <person name="Buerger M."/>
            <person name="Peterson D."/>
            <person name="Chory J."/>
        </authorList>
    </citation>
    <scope>NUCLEOTIDE SEQUENCE [LARGE SCALE GENOMIC DNA]</scope>
</reference>
<dbReference type="PANTHER" id="PTHR12320">
    <property type="entry name" value="PROTEIN PHOSPHATASE 2C"/>
    <property type="match status" value="1"/>
</dbReference>
<comment type="catalytic activity">
    <reaction evidence="8">
        <text>O-phospho-L-seryl-[protein] + H2O = L-seryl-[protein] + phosphate</text>
        <dbReference type="Rhea" id="RHEA:20629"/>
        <dbReference type="Rhea" id="RHEA-COMP:9863"/>
        <dbReference type="Rhea" id="RHEA-COMP:11604"/>
        <dbReference type="ChEBI" id="CHEBI:15377"/>
        <dbReference type="ChEBI" id="CHEBI:29999"/>
        <dbReference type="ChEBI" id="CHEBI:43474"/>
        <dbReference type="ChEBI" id="CHEBI:83421"/>
        <dbReference type="EC" id="3.1.3.16"/>
    </reaction>
</comment>
<evidence type="ECO:0000256" key="4">
    <source>
        <dbReference type="ARBA" id="ARBA00022723"/>
    </source>
</evidence>
<dbReference type="AlphaFoldDB" id="A0ABD3DA53"/>
<dbReference type="SUPFAM" id="SSF81606">
    <property type="entry name" value="PP2C-like"/>
    <property type="match status" value="1"/>
</dbReference>
<protein>
    <recommendedName>
        <fullName evidence="8">Protein phosphatase</fullName>
        <ecNumber evidence="8">3.1.3.16</ecNumber>
    </recommendedName>
</protein>
<gene>
    <name evidence="10" type="ORF">CASFOL_017117</name>
</gene>
<evidence type="ECO:0000256" key="7">
    <source>
        <dbReference type="ARBA" id="ARBA00023211"/>
    </source>
</evidence>
<keyword evidence="4 8" id="KW-0479">Metal-binding</keyword>
<keyword evidence="5 8" id="KW-0378">Hydrolase</keyword>
<evidence type="ECO:0000256" key="5">
    <source>
        <dbReference type="ARBA" id="ARBA00022801"/>
    </source>
</evidence>
<comment type="similarity">
    <text evidence="3 8">Belongs to the PP2C family.</text>
</comment>
<name>A0ABD3DA53_9LAMI</name>
<comment type="caution">
    <text evidence="10">The sequence shown here is derived from an EMBL/GenBank/DDBJ whole genome shotgun (WGS) entry which is preliminary data.</text>
</comment>